<proteinExistence type="predicted"/>
<feature type="compositionally biased region" description="Polar residues" evidence="1">
    <location>
        <begin position="148"/>
        <end position="169"/>
    </location>
</feature>
<feature type="compositionally biased region" description="Basic and acidic residues" evidence="1">
    <location>
        <begin position="135"/>
        <end position="145"/>
    </location>
</feature>
<feature type="region of interest" description="Disordered" evidence="1">
    <location>
        <begin position="233"/>
        <end position="259"/>
    </location>
</feature>
<name>A0A914WZD1_9BILA</name>
<keyword evidence="2" id="KW-0472">Membrane</keyword>
<dbReference type="WBParaSite" id="PSAMB.scaffold5size155369.g262.t1">
    <property type="protein sequence ID" value="PSAMB.scaffold5size155369.g262.t1"/>
    <property type="gene ID" value="PSAMB.scaffold5size155369.g262"/>
</dbReference>
<feature type="region of interest" description="Disordered" evidence="1">
    <location>
        <begin position="1"/>
        <end position="27"/>
    </location>
</feature>
<evidence type="ECO:0000256" key="1">
    <source>
        <dbReference type="SAM" id="MobiDB-lite"/>
    </source>
</evidence>
<evidence type="ECO:0000313" key="4">
    <source>
        <dbReference type="WBParaSite" id="PSAMB.scaffold5size155369.g262.t1"/>
    </source>
</evidence>
<feature type="transmembrane region" description="Helical" evidence="2">
    <location>
        <begin position="65"/>
        <end position="88"/>
    </location>
</feature>
<feature type="compositionally biased region" description="Polar residues" evidence="1">
    <location>
        <begin position="235"/>
        <end position="244"/>
    </location>
</feature>
<protein>
    <submittedName>
        <fullName evidence="4">Uncharacterized protein</fullName>
    </submittedName>
</protein>
<sequence length="269" mass="29095">MPSSDRRGAPGNLLMESPSDSDVPDLELITPTKPRRKKLFSKKFSSRMNIKGGDGQGNMQCSSSCAMGCLLFSLVLGLVVLACFTLSLCNELNSLKENVAGRLHSLDSFQTTIDELRTELKQCCTNSSSSAKTAENAKADNKDAMTLDASSTARTNTDHSSNTALDTNSNNQLKIADDVAQLASATSSLTSRFQKTVQNITMRLDSLEAKCSTVCHSSTTPTIQTDKANGHTLETAKSNNTPTLLPTAPKRRRSDVGTSQEYFQFVRKP</sequence>
<organism evidence="3 4">
    <name type="scientific">Plectus sambesii</name>
    <dbReference type="NCBI Taxonomy" id="2011161"/>
    <lineage>
        <taxon>Eukaryota</taxon>
        <taxon>Metazoa</taxon>
        <taxon>Ecdysozoa</taxon>
        <taxon>Nematoda</taxon>
        <taxon>Chromadorea</taxon>
        <taxon>Plectida</taxon>
        <taxon>Plectina</taxon>
        <taxon>Plectoidea</taxon>
        <taxon>Plectidae</taxon>
        <taxon>Plectus</taxon>
    </lineage>
</organism>
<keyword evidence="2" id="KW-0812">Transmembrane</keyword>
<keyword evidence="2" id="KW-1133">Transmembrane helix</keyword>
<feature type="region of interest" description="Disordered" evidence="1">
    <location>
        <begin position="134"/>
        <end position="169"/>
    </location>
</feature>
<keyword evidence="3" id="KW-1185">Reference proteome</keyword>
<dbReference type="Proteomes" id="UP000887566">
    <property type="component" value="Unplaced"/>
</dbReference>
<evidence type="ECO:0000313" key="3">
    <source>
        <dbReference type="Proteomes" id="UP000887566"/>
    </source>
</evidence>
<evidence type="ECO:0000256" key="2">
    <source>
        <dbReference type="SAM" id="Phobius"/>
    </source>
</evidence>
<accession>A0A914WZD1</accession>
<reference evidence="4" key="1">
    <citation type="submission" date="2022-11" db="UniProtKB">
        <authorList>
            <consortium name="WormBaseParasite"/>
        </authorList>
    </citation>
    <scope>IDENTIFICATION</scope>
</reference>
<dbReference type="AlphaFoldDB" id="A0A914WZD1"/>